<dbReference type="Proteomes" id="UP001139366">
    <property type="component" value="Unassembled WGS sequence"/>
</dbReference>
<comment type="caution">
    <text evidence="2">The sequence shown here is derived from an EMBL/GenBank/DDBJ whole genome shotgun (WGS) entry which is preliminary data.</text>
</comment>
<keyword evidence="1" id="KW-0812">Transmembrane</keyword>
<evidence type="ECO:0000313" key="3">
    <source>
        <dbReference type="Proteomes" id="UP001139366"/>
    </source>
</evidence>
<reference evidence="2 3" key="1">
    <citation type="journal article" date="2023" name="Antonie Van Leeuwenhoek">
        <title>Flavobacterium potami sp. nov., a multi-metal resistance genes harbouring bacterium isolated from shallow river silt.</title>
        <authorList>
            <person name="Li S."/>
            <person name="Mao S."/>
            <person name="Mu W."/>
            <person name="Guo B."/>
            <person name="Li C."/>
            <person name="Zhu Q."/>
            <person name="Hou X."/>
            <person name="Zhao Y."/>
            <person name="Wei S."/>
            <person name="Liu H."/>
            <person name="Liu A."/>
        </authorList>
    </citation>
    <scope>NUCLEOTIDE SEQUENCE [LARGE SCALE GENOMIC DNA]</scope>
    <source>
        <strain evidence="2 3">17A</strain>
    </source>
</reference>
<keyword evidence="1" id="KW-0472">Membrane</keyword>
<gene>
    <name evidence="2" type="ORF">K6T82_12550</name>
</gene>
<dbReference type="EMBL" id="JAINUY010000004">
    <property type="protein sequence ID" value="MBZ4035602.1"/>
    <property type="molecule type" value="Genomic_DNA"/>
</dbReference>
<feature type="transmembrane region" description="Helical" evidence="1">
    <location>
        <begin position="35"/>
        <end position="55"/>
    </location>
</feature>
<dbReference type="RefSeq" id="WP_223706231.1">
    <property type="nucleotide sequence ID" value="NZ_JAINUY010000004.1"/>
</dbReference>
<evidence type="ECO:0000256" key="1">
    <source>
        <dbReference type="SAM" id="Phobius"/>
    </source>
</evidence>
<name>A0A9X1KR27_9FLAO</name>
<keyword evidence="1" id="KW-1133">Transmembrane helix</keyword>
<accession>A0A9X1KR27</accession>
<proteinExistence type="predicted"/>
<sequence>MKTQSSFSKHTIYKCVLAALAGFLFALLCKILFKIISVVFLVMMGALILGTVSSWQRNKYSK</sequence>
<feature type="transmembrane region" description="Helical" evidence="1">
    <location>
        <begin position="12"/>
        <end position="29"/>
    </location>
</feature>
<evidence type="ECO:0000313" key="2">
    <source>
        <dbReference type="EMBL" id="MBZ4035602.1"/>
    </source>
</evidence>
<organism evidence="2 3">
    <name type="scientific">Flavobacterium potami</name>
    <dbReference type="NCBI Taxonomy" id="2872310"/>
    <lineage>
        <taxon>Bacteria</taxon>
        <taxon>Pseudomonadati</taxon>
        <taxon>Bacteroidota</taxon>
        <taxon>Flavobacteriia</taxon>
        <taxon>Flavobacteriales</taxon>
        <taxon>Flavobacteriaceae</taxon>
        <taxon>Flavobacterium</taxon>
    </lineage>
</organism>
<protein>
    <submittedName>
        <fullName evidence="2">Uncharacterized protein</fullName>
    </submittedName>
</protein>
<keyword evidence="3" id="KW-1185">Reference proteome</keyword>
<dbReference type="AlphaFoldDB" id="A0A9X1KR27"/>